<dbReference type="SUPFAM" id="SSF53448">
    <property type="entry name" value="Nucleotide-diphospho-sugar transferases"/>
    <property type="match status" value="1"/>
</dbReference>
<proteinExistence type="inferred from homology"/>
<organism evidence="5 6">
    <name type="scientific">Phenylobacterium soli</name>
    <dbReference type="NCBI Taxonomy" id="2170551"/>
    <lineage>
        <taxon>Bacteria</taxon>
        <taxon>Pseudomonadati</taxon>
        <taxon>Pseudomonadota</taxon>
        <taxon>Alphaproteobacteria</taxon>
        <taxon>Caulobacterales</taxon>
        <taxon>Caulobacteraceae</taxon>
        <taxon>Phenylobacterium</taxon>
    </lineage>
</organism>
<feature type="domain" description="Glycosyltransferase 2-like" evidence="4">
    <location>
        <begin position="20"/>
        <end position="133"/>
    </location>
</feature>
<evidence type="ECO:0000313" key="6">
    <source>
        <dbReference type="Proteomes" id="UP000249254"/>
    </source>
</evidence>
<dbReference type="RefSeq" id="WP_111527157.1">
    <property type="nucleotide sequence ID" value="NZ_JBHRSG010000001.1"/>
</dbReference>
<protein>
    <submittedName>
        <fullName evidence="5">Glycosyltransferase family 2 protein</fullName>
    </submittedName>
</protein>
<dbReference type="AlphaFoldDB" id="A0A328AFU2"/>
<comment type="similarity">
    <text evidence="1">Belongs to the glycosyltransferase 2 family.</text>
</comment>
<keyword evidence="2" id="KW-0328">Glycosyltransferase</keyword>
<evidence type="ECO:0000256" key="2">
    <source>
        <dbReference type="ARBA" id="ARBA00022676"/>
    </source>
</evidence>
<keyword evidence="6" id="KW-1185">Reference proteome</keyword>
<dbReference type="PANTHER" id="PTHR43179:SF12">
    <property type="entry name" value="GALACTOFURANOSYLTRANSFERASE GLFT2"/>
    <property type="match status" value="1"/>
</dbReference>
<sequence length="345" mass="37216">MARQAQKDNQKDKPPSPAVSVVVVTFQSGPTLARCLAALKAQTFTDFELILVDNASADGAAQAAAAVDPAIRLIANRENRGFSGGCNDGARAARGRWLAFLNPDAYAEPDWLARLMSAAAAHPDVRAFASRQLMADDPARLDGLGDVMASAGFPFRGGYRQPDPGLSAMGEVFSACGGAMLIDRGLFLDLGGFDERLFCYCEDVDLGYRLRLAGMRTLVVPDAVVRHEGSASSGGPRSDFAVFHGTRNRLWVFVKDTPPVLFWLTLPLHLATTALLFARHATRGELAAPWRGLMAGLAGLPLALAMRREAQAARKVGSLAIARAMTWNPLDLFMRRVVVRPIRTR</sequence>
<accession>A0A328AFU2</accession>
<comment type="caution">
    <text evidence="5">The sequence shown here is derived from an EMBL/GenBank/DDBJ whole genome shotgun (WGS) entry which is preliminary data.</text>
</comment>
<dbReference type="CDD" id="cd04186">
    <property type="entry name" value="GT_2_like_c"/>
    <property type="match status" value="1"/>
</dbReference>
<keyword evidence="3 5" id="KW-0808">Transferase</keyword>
<dbReference type="InterPro" id="IPR001173">
    <property type="entry name" value="Glyco_trans_2-like"/>
</dbReference>
<evidence type="ECO:0000256" key="3">
    <source>
        <dbReference type="ARBA" id="ARBA00022679"/>
    </source>
</evidence>
<dbReference type="Gene3D" id="3.90.550.10">
    <property type="entry name" value="Spore Coat Polysaccharide Biosynthesis Protein SpsA, Chain A"/>
    <property type="match status" value="1"/>
</dbReference>
<dbReference type="InterPro" id="IPR029044">
    <property type="entry name" value="Nucleotide-diphossugar_trans"/>
</dbReference>
<dbReference type="PANTHER" id="PTHR43179">
    <property type="entry name" value="RHAMNOSYLTRANSFERASE WBBL"/>
    <property type="match status" value="1"/>
</dbReference>
<evidence type="ECO:0000259" key="4">
    <source>
        <dbReference type="Pfam" id="PF00535"/>
    </source>
</evidence>
<name>A0A328AFU2_9CAUL</name>
<dbReference type="EMBL" id="QFYQ01000001">
    <property type="protein sequence ID" value="RAK53405.1"/>
    <property type="molecule type" value="Genomic_DNA"/>
</dbReference>
<gene>
    <name evidence="5" type="ORF">DJ017_02100</name>
</gene>
<reference evidence="6" key="1">
    <citation type="submission" date="2018-05" db="EMBL/GenBank/DDBJ databases">
        <authorList>
            <person name="Li X."/>
        </authorList>
    </citation>
    <scope>NUCLEOTIDE SEQUENCE [LARGE SCALE GENOMIC DNA]</scope>
    <source>
        <strain evidence="6">LX32</strain>
    </source>
</reference>
<evidence type="ECO:0000256" key="1">
    <source>
        <dbReference type="ARBA" id="ARBA00006739"/>
    </source>
</evidence>
<dbReference type="Pfam" id="PF00535">
    <property type="entry name" value="Glycos_transf_2"/>
    <property type="match status" value="1"/>
</dbReference>
<evidence type="ECO:0000313" key="5">
    <source>
        <dbReference type="EMBL" id="RAK53405.1"/>
    </source>
</evidence>
<dbReference type="GO" id="GO:0016757">
    <property type="term" value="F:glycosyltransferase activity"/>
    <property type="evidence" value="ECO:0007669"/>
    <property type="project" value="UniProtKB-KW"/>
</dbReference>
<dbReference type="Proteomes" id="UP000249254">
    <property type="component" value="Unassembled WGS sequence"/>
</dbReference>
<dbReference type="OrthoDB" id="9771846at2"/>